<evidence type="ECO:0000256" key="1">
    <source>
        <dbReference type="SAM" id="MobiDB-lite"/>
    </source>
</evidence>
<evidence type="ECO:0000313" key="2">
    <source>
        <dbReference type="EMBL" id="CAL8110144.1"/>
    </source>
</evidence>
<sequence length="226" mass="25710">MAEYHLDLAMSPGTSISTDVLEVLCPTEISKIVINEQPSRNLKHTCSADIQLHTMLEQLVHKWCDYQSSLKISPSETAEDISNVYNVTHPGRFRKSGEILESVTFLDFYPHQRINHLPENIASPSPQCEAITRTKVQRKHSFIQEILNEQGQLTKPGVLPEIPSHQTSRRRGEVASEILDQSKWKSSLEETRMSRIGNLSEVIVTHDKESSKHHPKHLRKKHGPLT</sequence>
<feature type="region of interest" description="Disordered" evidence="1">
    <location>
        <begin position="155"/>
        <end position="174"/>
    </location>
</feature>
<accession>A0ABP1QQL3</accession>
<dbReference type="EMBL" id="CAXLJM020000043">
    <property type="protein sequence ID" value="CAL8110144.1"/>
    <property type="molecule type" value="Genomic_DNA"/>
</dbReference>
<proteinExistence type="predicted"/>
<protein>
    <submittedName>
        <fullName evidence="2">Uncharacterized protein</fullName>
    </submittedName>
</protein>
<dbReference type="Proteomes" id="UP001642540">
    <property type="component" value="Unassembled WGS sequence"/>
</dbReference>
<keyword evidence="3" id="KW-1185">Reference proteome</keyword>
<gene>
    <name evidence="2" type="ORF">ODALV1_LOCUS14015</name>
</gene>
<evidence type="ECO:0000313" key="3">
    <source>
        <dbReference type="Proteomes" id="UP001642540"/>
    </source>
</evidence>
<feature type="region of interest" description="Disordered" evidence="1">
    <location>
        <begin position="204"/>
        <end position="226"/>
    </location>
</feature>
<feature type="compositionally biased region" description="Basic residues" evidence="1">
    <location>
        <begin position="213"/>
        <end position="226"/>
    </location>
</feature>
<reference evidence="2 3" key="1">
    <citation type="submission" date="2024-08" db="EMBL/GenBank/DDBJ databases">
        <authorList>
            <person name="Cucini C."/>
            <person name="Frati F."/>
        </authorList>
    </citation>
    <scope>NUCLEOTIDE SEQUENCE [LARGE SCALE GENOMIC DNA]</scope>
</reference>
<organism evidence="2 3">
    <name type="scientific">Orchesella dallaii</name>
    <dbReference type="NCBI Taxonomy" id="48710"/>
    <lineage>
        <taxon>Eukaryota</taxon>
        <taxon>Metazoa</taxon>
        <taxon>Ecdysozoa</taxon>
        <taxon>Arthropoda</taxon>
        <taxon>Hexapoda</taxon>
        <taxon>Collembola</taxon>
        <taxon>Entomobryomorpha</taxon>
        <taxon>Entomobryoidea</taxon>
        <taxon>Orchesellidae</taxon>
        <taxon>Orchesellinae</taxon>
        <taxon>Orchesella</taxon>
    </lineage>
</organism>
<name>A0ABP1QQL3_9HEXA</name>
<comment type="caution">
    <text evidence="2">The sequence shown here is derived from an EMBL/GenBank/DDBJ whole genome shotgun (WGS) entry which is preliminary data.</text>
</comment>